<dbReference type="GO" id="GO:0005737">
    <property type="term" value="C:cytoplasm"/>
    <property type="evidence" value="ECO:0007669"/>
    <property type="project" value="TreeGrafter"/>
</dbReference>
<proteinExistence type="predicted"/>
<feature type="compositionally biased region" description="Polar residues" evidence="3">
    <location>
        <begin position="1"/>
        <end position="23"/>
    </location>
</feature>
<protein>
    <recommendedName>
        <fullName evidence="4">3'-5' exonuclease domain-containing protein</fullName>
    </recommendedName>
</protein>
<feature type="domain" description="3'-5' exonuclease" evidence="4">
    <location>
        <begin position="57"/>
        <end position="243"/>
    </location>
</feature>
<dbReference type="InterPro" id="IPR012337">
    <property type="entry name" value="RNaseH-like_sf"/>
</dbReference>
<accession>A0A0C2XBD7</accession>
<dbReference type="InterPro" id="IPR051132">
    <property type="entry name" value="3-5_Exonuclease_domain"/>
</dbReference>
<keyword evidence="6" id="KW-1185">Reference proteome</keyword>
<name>A0A0C2XBD7_AMAMK</name>
<evidence type="ECO:0000256" key="2">
    <source>
        <dbReference type="ARBA" id="ARBA00022801"/>
    </source>
</evidence>
<dbReference type="OrthoDB" id="1920326at2759"/>
<evidence type="ECO:0000259" key="4">
    <source>
        <dbReference type="Pfam" id="PF01612"/>
    </source>
</evidence>
<dbReference type="Gene3D" id="3.30.420.10">
    <property type="entry name" value="Ribonuclease H-like superfamily/Ribonuclease H"/>
    <property type="match status" value="1"/>
</dbReference>
<dbReference type="InterPro" id="IPR036397">
    <property type="entry name" value="RNaseH_sf"/>
</dbReference>
<dbReference type="STRING" id="946122.A0A0C2XBD7"/>
<dbReference type="HOGENOM" id="CLU_038394_1_0_1"/>
<evidence type="ECO:0000256" key="3">
    <source>
        <dbReference type="SAM" id="MobiDB-lite"/>
    </source>
</evidence>
<dbReference type="InterPro" id="IPR002562">
    <property type="entry name" value="3'-5'_exonuclease_dom"/>
</dbReference>
<dbReference type="InParanoid" id="A0A0C2XBD7"/>
<dbReference type="GO" id="GO:0006139">
    <property type="term" value="P:nucleobase-containing compound metabolic process"/>
    <property type="evidence" value="ECO:0007669"/>
    <property type="project" value="InterPro"/>
</dbReference>
<dbReference type="GO" id="GO:0008408">
    <property type="term" value="F:3'-5' exonuclease activity"/>
    <property type="evidence" value="ECO:0007669"/>
    <property type="project" value="InterPro"/>
</dbReference>
<dbReference type="GO" id="GO:0003676">
    <property type="term" value="F:nucleic acid binding"/>
    <property type="evidence" value="ECO:0007669"/>
    <property type="project" value="InterPro"/>
</dbReference>
<evidence type="ECO:0000256" key="1">
    <source>
        <dbReference type="ARBA" id="ARBA00022722"/>
    </source>
</evidence>
<dbReference type="GO" id="GO:0005634">
    <property type="term" value="C:nucleus"/>
    <property type="evidence" value="ECO:0007669"/>
    <property type="project" value="TreeGrafter"/>
</dbReference>
<gene>
    <name evidence="5" type="ORF">M378DRAFT_432809</name>
</gene>
<evidence type="ECO:0000313" key="6">
    <source>
        <dbReference type="Proteomes" id="UP000054549"/>
    </source>
</evidence>
<dbReference type="Pfam" id="PF01612">
    <property type="entry name" value="DNA_pol_A_exo1"/>
    <property type="match status" value="1"/>
</dbReference>
<dbReference type="AlphaFoldDB" id="A0A0C2XBD7"/>
<sequence>MTTEHIVRTSSRSGPGASTTGTNARRKETPPKASEVSAGSSYSYKDYNPTPTVVYTRHEEEANELVASLKKGPLGFDMEWRVLWTRKANSAQSVAQDRRVAVVQLADTGGMILVIQVFAMSRFPKKLQEVIEDPRIPKLGANILNDGNKLLDDYGILAKNLLELGALVHMADPAGGEFLAGSRSPQWKNIIALGKLVAQYCQKTLEKPKHLRMGNWEAELNVAQVDYAASDAHCAVKIYDRLLDLANLNGIHLTNETIQKRCSSSVPHPCRKLSKLPSCSDVQMEESRPITGQVRRFATMPNMVTSTPVYASGSGTRPQHLRAYHLWYKEEMSLEQMCNKLRLNTNGNTGTVSLENSTAPGLSTGLEPLDDGDEDKQTMIAGSNSLKPSTVMCATFTASHELWCTELDRGYVIGALQTDAKLPFDMDKLRVLVQMDGSSWERHHDWLLRVWREGRGVAY</sequence>
<evidence type="ECO:0000313" key="5">
    <source>
        <dbReference type="EMBL" id="KIL66138.1"/>
    </source>
</evidence>
<dbReference type="PANTHER" id="PTHR13620:SF104">
    <property type="entry name" value="EXONUCLEASE 3'-5' DOMAIN-CONTAINING PROTEIN 2"/>
    <property type="match status" value="1"/>
</dbReference>
<dbReference type="PANTHER" id="PTHR13620">
    <property type="entry name" value="3-5 EXONUCLEASE"/>
    <property type="match status" value="1"/>
</dbReference>
<dbReference type="SUPFAM" id="SSF53098">
    <property type="entry name" value="Ribonuclease H-like"/>
    <property type="match status" value="1"/>
</dbReference>
<reference evidence="5 6" key="1">
    <citation type="submission" date="2014-04" db="EMBL/GenBank/DDBJ databases">
        <title>Evolutionary Origins and Diversification of the Mycorrhizal Mutualists.</title>
        <authorList>
            <consortium name="DOE Joint Genome Institute"/>
            <consortium name="Mycorrhizal Genomics Consortium"/>
            <person name="Kohler A."/>
            <person name="Kuo A."/>
            <person name="Nagy L.G."/>
            <person name="Floudas D."/>
            <person name="Copeland A."/>
            <person name="Barry K.W."/>
            <person name="Cichocki N."/>
            <person name="Veneault-Fourrey C."/>
            <person name="LaButti K."/>
            <person name="Lindquist E.A."/>
            <person name="Lipzen A."/>
            <person name="Lundell T."/>
            <person name="Morin E."/>
            <person name="Murat C."/>
            <person name="Riley R."/>
            <person name="Ohm R."/>
            <person name="Sun H."/>
            <person name="Tunlid A."/>
            <person name="Henrissat B."/>
            <person name="Grigoriev I.V."/>
            <person name="Hibbett D.S."/>
            <person name="Martin F."/>
        </authorList>
    </citation>
    <scope>NUCLEOTIDE SEQUENCE [LARGE SCALE GENOMIC DNA]</scope>
    <source>
        <strain evidence="5 6">Koide BX008</strain>
    </source>
</reference>
<dbReference type="EMBL" id="KN818238">
    <property type="protein sequence ID" value="KIL66138.1"/>
    <property type="molecule type" value="Genomic_DNA"/>
</dbReference>
<dbReference type="CDD" id="cd06141">
    <property type="entry name" value="WRN_exo"/>
    <property type="match status" value="1"/>
</dbReference>
<dbReference type="Proteomes" id="UP000054549">
    <property type="component" value="Unassembled WGS sequence"/>
</dbReference>
<feature type="region of interest" description="Disordered" evidence="3">
    <location>
        <begin position="1"/>
        <end position="43"/>
    </location>
</feature>
<organism evidence="5 6">
    <name type="scientific">Amanita muscaria (strain Koide BX008)</name>
    <dbReference type="NCBI Taxonomy" id="946122"/>
    <lineage>
        <taxon>Eukaryota</taxon>
        <taxon>Fungi</taxon>
        <taxon>Dikarya</taxon>
        <taxon>Basidiomycota</taxon>
        <taxon>Agaricomycotina</taxon>
        <taxon>Agaricomycetes</taxon>
        <taxon>Agaricomycetidae</taxon>
        <taxon>Agaricales</taxon>
        <taxon>Pluteineae</taxon>
        <taxon>Amanitaceae</taxon>
        <taxon>Amanita</taxon>
    </lineage>
</organism>
<keyword evidence="2" id="KW-0378">Hydrolase</keyword>
<keyword evidence="1" id="KW-0540">Nuclease</keyword>